<reference evidence="1 2" key="1">
    <citation type="submission" date="2017-01" db="EMBL/GenBank/DDBJ databases">
        <title>Draft genome sequence of Pseudomonas pachastrellae type strain CCUG 46540T from a deep sea.</title>
        <authorList>
            <person name="Gomila M."/>
            <person name="Mulet M."/>
            <person name="Lalucat J."/>
            <person name="Garcia-Valdes E."/>
        </authorList>
    </citation>
    <scope>NUCLEOTIDE SEQUENCE [LARGE SCALE GENOMIC DNA]</scope>
    <source>
        <strain evidence="1 2">CCUG 46540</strain>
    </source>
</reference>
<accession>A0A1S8DHL1</accession>
<dbReference type="AlphaFoldDB" id="A0A1S8DHL1"/>
<protein>
    <submittedName>
        <fullName evidence="1">Uncharacterized protein</fullName>
    </submittedName>
</protein>
<name>A0A1S8DHL1_9GAMM</name>
<dbReference type="EMBL" id="MUBC01000014">
    <property type="protein sequence ID" value="ONM44339.1"/>
    <property type="molecule type" value="Genomic_DNA"/>
</dbReference>
<sequence length="75" mass="8369">MLPYHSLGVAACGQDLVALPSFSLQPLADDLGWRVAQVESLFVFFLHYTMWAGCQRLPRPRVVFQQEAEALCGLC</sequence>
<evidence type="ECO:0000313" key="1">
    <source>
        <dbReference type="EMBL" id="ONM44339.1"/>
    </source>
</evidence>
<organism evidence="1 2">
    <name type="scientific">Halopseudomonas pachastrellae</name>
    <dbReference type="NCBI Taxonomy" id="254161"/>
    <lineage>
        <taxon>Bacteria</taxon>
        <taxon>Pseudomonadati</taxon>
        <taxon>Pseudomonadota</taxon>
        <taxon>Gammaproteobacteria</taxon>
        <taxon>Pseudomonadales</taxon>
        <taxon>Pseudomonadaceae</taxon>
        <taxon>Halopseudomonas</taxon>
    </lineage>
</organism>
<dbReference type="Proteomes" id="UP000242847">
    <property type="component" value="Unassembled WGS sequence"/>
</dbReference>
<comment type="caution">
    <text evidence="1">The sequence shown here is derived from an EMBL/GenBank/DDBJ whole genome shotgun (WGS) entry which is preliminary data.</text>
</comment>
<keyword evidence="2" id="KW-1185">Reference proteome</keyword>
<gene>
    <name evidence="1" type="ORF">BXT89_07920</name>
</gene>
<proteinExistence type="predicted"/>
<evidence type="ECO:0000313" key="2">
    <source>
        <dbReference type="Proteomes" id="UP000242847"/>
    </source>
</evidence>